<organism evidence="4 5">
    <name type="scientific">Zophobas morio</name>
    <dbReference type="NCBI Taxonomy" id="2755281"/>
    <lineage>
        <taxon>Eukaryota</taxon>
        <taxon>Metazoa</taxon>
        <taxon>Ecdysozoa</taxon>
        <taxon>Arthropoda</taxon>
        <taxon>Hexapoda</taxon>
        <taxon>Insecta</taxon>
        <taxon>Pterygota</taxon>
        <taxon>Neoptera</taxon>
        <taxon>Endopterygota</taxon>
        <taxon>Coleoptera</taxon>
        <taxon>Polyphaga</taxon>
        <taxon>Cucujiformia</taxon>
        <taxon>Tenebrionidae</taxon>
        <taxon>Zophobas</taxon>
    </lineage>
</organism>
<dbReference type="PROSITE" id="PS50158">
    <property type="entry name" value="ZF_CCHC"/>
    <property type="match status" value="1"/>
</dbReference>
<name>A0AA38IBF4_9CUCU</name>
<feature type="domain" description="CCHC-type" evidence="3">
    <location>
        <begin position="358"/>
        <end position="374"/>
    </location>
</feature>
<protein>
    <recommendedName>
        <fullName evidence="3">CCHC-type domain-containing protein</fullName>
    </recommendedName>
</protein>
<dbReference type="GO" id="GO:0003676">
    <property type="term" value="F:nucleic acid binding"/>
    <property type="evidence" value="ECO:0007669"/>
    <property type="project" value="InterPro"/>
</dbReference>
<keyword evidence="2" id="KW-0175">Coiled coil</keyword>
<evidence type="ECO:0000313" key="4">
    <source>
        <dbReference type="EMBL" id="KAJ3653132.1"/>
    </source>
</evidence>
<evidence type="ECO:0000256" key="1">
    <source>
        <dbReference type="PROSITE-ProRule" id="PRU00047"/>
    </source>
</evidence>
<dbReference type="SUPFAM" id="SSF57756">
    <property type="entry name" value="Retrovirus zinc finger-like domains"/>
    <property type="match status" value="1"/>
</dbReference>
<proteinExistence type="predicted"/>
<gene>
    <name evidence="4" type="ORF">Zmor_019044</name>
</gene>
<keyword evidence="5" id="KW-1185">Reference proteome</keyword>
<dbReference type="SMART" id="SM00343">
    <property type="entry name" value="ZnF_C2HC"/>
    <property type="match status" value="2"/>
</dbReference>
<comment type="caution">
    <text evidence="4">The sequence shown here is derived from an EMBL/GenBank/DDBJ whole genome shotgun (WGS) entry which is preliminary data.</text>
</comment>
<accession>A0AA38IBF4</accession>
<dbReference type="GO" id="GO:0008270">
    <property type="term" value="F:zinc ion binding"/>
    <property type="evidence" value="ECO:0007669"/>
    <property type="project" value="UniProtKB-KW"/>
</dbReference>
<dbReference type="InterPro" id="IPR036875">
    <property type="entry name" value="Znf_CCHC_sf"/>
</dbReference>
<keyword evidence="1" id="KW-0862">Zinc</keyword>
<keyword evidence="1" id="KW-0479">Metal-binding</keyword>
<feature type="coiled-coil region" evidence="2">
    <location>
        <begin position="89"/>
        <end position="123"/>
    </location>
</feature>
<evidence type="ECO:0000256" key="2">
    <source>
        <dbReference type="SAM" id="Coils"/>
    </source>
</evidence>
<dbReference type="Proteomes" id="UP001168821">
    <property type="component" value="Unassembled WGS sequence"/>
</dbReference>
<evidence type="ECO:0000259" key="3">
    <source>
        <dbReference type="PROSITE" id="PS50158"/>
    </source>
</evidence>
<evidence type="ECO:0000313" key="5">
    <source>
        <dbReference type="Proteomes" id="UP001168821"/>
    </source>
</evidence>
<dbReference type="InterPro" id="IPR011011">
    <property type="entry name" value="Znf_FYVE_PHD"/>
</dbReference>
<dbReference type="SUPFAM" id="SSF57903">
    <property type="entry name" value="FYVE/PHD zinc finger"/>
    <property type="match status" value="1"/>
</dbReference>
<dbReference type="Gene3D" id="4.10.60.10">
    <property type="entry name" value="Zinc finger, CCHC-type"/>
    <property type="match status" value="1"/>
</dbReference>
<reference evidence="4" key="1">
    <citation type="journal article" date="2023" name="G3 (Bethesda)">
        <title>Whole genome assemblies of Zophobas morio and Tenebrio molitor.</title>
        <authorList>
            <person name="Kaur S."/>
            <person name="Stinson S.A."/>
            <person name="diCenzo G.C."/>
        </authorList>
    </citation>
    <scope>NUCLEOTIDE SEQUENCE</scope>
    <source>
        <strain evidence="4">QUZm001</strain>
    </source>
</reference>
<dbReference type="EMBL" id="JALNTZ010000005">
    <property type="protein sequence ID" value="KAJ3653132.1"/>
    <property type="molecule type" value="Genomic_DNA"/>
</dbReference>
<sequence>MLQQKVVSDVAPTANGDKICKRCNLKAVNTIITCVKCKEVYHKSCLHVLSNRGKKCELLSENEMMCFKHYTPLPLSEDEMSIGMSENGAESQEVIITKLRTENEALRTEISYLKNELRQLVSSINQQLEGERFEKPNTSDSDTKSLVDELKNELFHHFTKFKNEINKTIEHKFSDIHSITENLQAKPKFSDIVKKQDVVIIKPKTNQTSRVTLESIQQSIDPVAEDIGVNHVKQLRNGGVVIGCNKKKDITKLHNISTQKLSEDYTIRKSGLRNPMIKIVGLSESYNEESLKRCITRQNSTLKDLINTWKLVICKKMKKKYMAIVEVDRKSFLEFIKLKTVLIHWDECRIFEHFGIIRCYNCGGYNHTAKYCKEGTKICLNCDSREHVEIECEKAETSCINCIRANKNLKLDLDINHSRFDPKCEVLKKQVQHAQAKTKYNNI</sequence>
<dbReference type="AlphaFoldDB" id="A0AA38IBF4"/>
<dbReference type="InterPro" id="IPR001878">
    <property type="entry name" value="Znf_CCHC"/>
</dbReference>
<keyword evidence="1" id="KW-0863">Zinc-finger</keyword>